<organism evidence="3 4">
    <name type="scientific">Micromonospora inyonensis</name>
    <dbReference type="NCBI Taxonomy" id="47866"/>
    <lineage>
        <taxon>Bacteria</taxon>
        <taxon>Bacillati</taxon>
        <taxon>Actinomycetota</taxon>
        <taxon>Actinomycetes</taxon>
        <taxon>Micromonosporales</taxon>
        <taxon>Micromonosporaceae</taxon>
        <taxon>Micromonospora</taxon>
    </lineage>
</organism>
<gene>
    <name evidence="2" type="ORF">GA0074694_3068</name>
    <name evidence="3" type="ORF">GA0074694_3140</name>
</gene>
<keyword evidence="1" id="KW-0812">Transmembrane</keyword>
<evidence type="ECO:0008006" key="5">
    <source>
        <dbReference type="Google" id="ProtNLM"/>
    </source>
</evidence>
<feature type="transmembrane region" description="Helical" evidence="1">
    <location>
        <begin position="17"/>
        <end position="39"/>
    </location>
</feature>
<dbReference type="RefSeq" id="WP_281190022.1">
    <property type="nucleotide sequence ID" value="NZ_FMHU01000002.1"/>
</dbReference>
<sequence length="41" mass="4358">MSHYTNRAHRRGDAGPGFLVGLAALFLTVGMVAVALGWWSA</sequence>
<accession>A0A1C6RX37</accession>
<reference evidence="3" key="2">
    <citation type="submission" date="2016-06" db="EMBL/GenBank/DDBJ databases">
        <authorList>
            <person name="Kjaerup R.B."/>
            <person name="Dalgaard T.S."/>
            <person name="Juul-Madsen H.R."/>
        </authorList>
    </citation>
    <scope>NUCLEOTIDE SEQUENCE [LARGE SCALE GENOMIC DNA]</scope>
    <source>
        <strain evidence="3">DSM 46123</strain>
    </source>
</reference>
<evidence type="ECO:0000313" key="2">
    <source>
        <dbReference type="EMBL" id="SCL21553.1"/>
    </source>
</evidence>
<keyword evidence="1" id="KW-1133">Transmembrane helix</keyword>
<protein>
    <recommendedName>
        <fullName evidence="5">MYXO-CTERM domain-containing protein</fullName>
    </recommendedName>
</protein>
<evidence type="ECO:0000256" key="1">
    <source>
        <dbReference type="SAM" id="Phobius"/>
    </source>
</evidence>
<dbReference type="EMBL" id="FMHU01000002">
    <property type="protein sequence ID" value="SCL21553.1"/>
    <property type="molecule type" value="Genomic_DNA"/>
</dbReference>
<proteinExistence type="predicted"/>
<dbReference type="AlphaFoldDB" id="A0A1C6RX37"/>
<keyword evidence="4" id="KW-1185">Reference proteome</keyword>
<name>A0A1C6RX37_9ACTN</name>
<evidence type="ECO:0000313" key="4">
    <source>
        <dbReference type="Proteomes" id="UP000198906"/>
    </source>
</evidence>
<keyword evidence="1" id="KW-0472">Membrane</keyword>
<dbReference type="EMBL" id="FMHU01000002">
    <property type="protein sequence ID" value="SCL21767.1"/>
    <property type="molecule type" value="Genomic_DNA"/>
</dbReference>
<evidence type="ECO:0000313" key="3">
    <source>
        <dbReference type="EMBL" id="SCL21767.1"/>
    </source>
</evidence>
<dbReference type="STRING" id="47866.GA0074694_3068"/>
<reference evidence="4" key="1">
    <citation type="submission" date="2016-06" db="EMBL/GenBank/DDBJ databases">
        <authorList>
            <person name="Varghese N."/>
        </authorList>
    </citation>
    <scope>NUCLEOTIDE SEQUENCE [LARGE SCALE GENOMIC DNA]</scope>
    <source>
        <strain evidence="4">DSM 46123</strain>
    </source>
</reference>
<dbReference type="Proteomes" id="UP000198906">
    <property type="component" value="Unassembled WGS sequence"/>
</dbReference>